<name>A0A0E9P5B3_ANGAN</name>
<dbReference type="EMBL" id="GBXM01108941">
    <property type="protein sequence ID" value="JAG99635.1"/>
    <property type="molecule type" value="Transcribed_RNA"/>
</dbReference>
<reference evidence="1" key="2">
    <citation type="journal article" date="2015" name="Fish Shellfish Immunol.">
        <title>Early steps in the European eel (Anguilla anguilla)-Vibrio vulnificus interaction in the gills: Role of the RtxA13 toxin.</title>
        <authorList>
            <person name="Callol A."/>
            <person name="Pajuelo D."/>
            <person name="Ebbesson L."/>
            <person name="Teles M."/>
            <person name="MacKenzie S."/>
            <person name="Amaro C."/>
        </authorList>
    </citation>
    <scope>NUCLEOTIDE SEQUENCE</scope>
</reference>
<reference evidence="1" key="1">
    <citation type="submission" date="2014-11" db="EMBL/GenBank/DDBJ databases">
        <authorList>
            <person name="Amaro Gonzalez C."/>
        </authorList>
    </citation>
    <scope>NUCLEOTIDE SEQUENCE</scope>
</reference>
<sequence length="33" mass="3998">MNWDVFFPFLLNVIDLQNNKILMYKNSLLIQIV</sequence>
<organism evidence="1">
    <name type="scientific">Anguilla anguilla</name>
    <name type="common">European freshwater eel</name>
    <name type="synonym">Muraena anguilla</name>
    <dbReference type="NCBI Taxonomy" id="7936"/>
    <lineage>
        <taxon>Eukaryota</taxon>
        <taxon>Metazoa</taxon>
        <taxon>Chordata</taxon>
        <taxon>Craniata</taxon>
        <taxon>Vertebrata</taxon>
        <taxon>Euteleostomi</taxon>
        <taxon>Actinopterygii</taxon>
        <taxon>Neopterygii</taxon>
        <taxon>Teleostei</taxon>
        <taxon>Anguilliformes</taxon>
        <taxon>Anguillidae</taxon>
        <taxon>Anguilla</taxon>
    </lineage>
</organism>
<protein>
    <submittedName>
        <fullName evidence="1">Uncharacterized protein</fullName>
    </submittedName>
</protein>
<dbReference type="AlphaFoldDB" id="A0A0E9P5B3"/>
<accession>A0A0E9P5B3</accession>
<proteinExistence type="predicted"/>
<evidence type="ECO:0000313" key="1">
    <source>
        <dbReference type="EMBL" id="JAG99635.1"/>
    </source>
</evidence>